<dbReference type="AlphaFoldDB" id="A0A916UGQ2"/>
<comment type="caution">
    <text evidence="1">The sequence shown here is derived from an EMBL/GenBank/DDBJ whole genome shotgun (WGS) entry which is preliminary data.</text>
</comment>
<gene>
    <name evidence="1" type="ORF">GCM10011387_27370</name>
</gene>
<name>A0A916UGQ2_9SPHI</name>
<dbReference type="RefSeq" id="WP_188627485.1">
    <property type="nucleotide sequence ID" value="NZ_BMIL01000009.1"/>
</dbReference>
<keyword evidence="2" id="KW-1185">Reference proteome</keyword>
<dbReference type="Proteomes" id="UP000651668">
    <property type="component" value="Unassembled WGS sequence"/>
</dbReference>
<evidence type="ECO:0000313" key="1">
    <source>
        <dbReference type="EMBL" id="GGC72352.1"/>
    </source>
</evidence>
<dbReference type="EMBL" id="BMIL01000009">
    <property type="protein sequence ID" value="GGC72352.1"/>
    <property type="molecule type" value="Genomic_DNA"/>
</dbReference>
<proteinExistence type="predicted"/>
<reference evidence="1" key="1">
    <citation type="journal article" date="2014" name="Int. J. Syst. Evol. Microbiol.">
        <title>Complete genome sequence of Corynebacterium casei LMG S-19264T (=DSM 44701T), isolated from a smear-ripened cheese.</title>
        <authorList>
            <consortium name="US DOE Joint Genome Institute (JGI-PGF)"/>
            <person name="Walter F."/>
            <person name="Albersmeier A."/>
            <person name="Kalinowski J."/>
            <person name="Ruckert C."/>
        </authorList>
    </citation>
    <scope>NUCLEOTIDE SEQUENCE</scope>
    <source>
        <strain evidence="1">CGMCC 1.15343</strain>
    </source>
</reference>
<evidence type="ECO:0000313" key="2">
    <source>
        <dbReference type="Proteomes" id="UP000651668"/>
    </source>
</evidence>
<protein>
    <submittedName>
        <fullName evidence="1">Uncharacterized protein</fullName>
    </submittedName>
</protein>
<organism evidence="1 2">
    <name type="scientific">Pedobacter quisquiliarum</name>
    <dbReference type="NCBI Taxonomy" id="1834438"/>
    <lineage>
        <taxon>Bacteria</taxon>
        <taxon>Pseudomonadati</taxon>
        <taxon>Bacteroidota</taxon>
        <taxon>Sphingobacteriia</taxon>
        <taxon>Sphingobacteriales</taxon>
        <taxon>Sphingobacteriaceae</taxon>
        <taxon>Pedobacter</taxon>
    </lineage>
</organism>
<accession>A0A916UGQ2</accession>
<sequence length="130" mass="13877">MKHNLALFVILVITGVLGVGCGVINKGTDGLTITQAIPAHSRMLIRIEDESAFKLDIENQSNDTLTLERKGLDNLMITKASIKAIIEPAAGAALSNPTARGVKVKLKVYDHKSKVIHSVEAIKAEAKPAP</sequence>
<dbReference type="PROSITE" id="PS51257">
    <property type="entry name" value="PROKAR_LIPOPROTEIN"/>
    <property type="match status" value="1"/>
</dbReference>
<reference evidence="1" key="2">
    <citation type="submission" date="2020-09" db="EMBL/GenBank/DDBJ databases">
        <authorList>
            <person name="Sun Q."/>
            <person name="Zhou Y."/>
        </authorList>
    </citation>
    <scope>NUCLEOTIDE SEQUENCE</scope>
    <source>
        <strain evidence="1">CGMCC 1.15343</strain>
    </source>
</reference>